<dbReference type="EMBL" id="AIFC01000040">
    <property type="protein sequence ID" value="EHU38857.1"/>
    <property type="molecule type" value="Genomic_DNA"/>
</dbReference>
<organism evidence="1 2">
    <name type="scientific">Escherichia coli DEC2D</name>
    <dbReference type="NCBI Taxonomy" id="868141"/>
    <lineage>
        <taxon>Bacteria</taxon>
        <taxon>Pseudomonadati</taxon>
        <taxon>Pseudomonadota</taxon>
        <taxon>Gammaproteobacteria</taxon>
        <taxon>Enterobacterales</taxon>
        <taxon>Enterobacteriaceae</taxon>
        <taxon>Escherichia</taxon>
    </lineage>
</organism>
<evidence type="ECO:0000313" key="1">
    <source>
        <dbReference type="EMBL" id="EHU38857.1"/>
    </source>
</evidence>
<proteinExistence type="predicted"/>
<dbReference type="AlphaFoldDB" id="A0A828U1C4"/>
<gene>
    <name evidence="1" type="ORF">ECDEC2D_4526</name>
</gene>
<evidence type="ECO:0000313" key="2">
    <source>
        <dbReference type="Proteomes" id="UP000005272"/>
    </source>
</evidence>
<reference evidence="1 2" key="1">
    <citation type="journal article" date="2012" name="J. Bacteriol.">
        <title>Draft Genome Sequences of the Diarrheagenic Escherichia coli Collection.</title>
        <authorList>
            <person name="Hazen T.H."/>
            <person name="Sahl J.W."/>
            <person name="Redman J.C."/>
            <person name="Morris C.R."/>
            <person name="Daugherty S.C."/>
            <person name="Chibucos M.C."/>
            <person name="Sengamalay N.A."/>
            <person name="Fraser-Liggett C.M."/>
            <person name="Steinsland H."/>
            <person name="Whittam T.S."/>
            <person name="Whittam B."/>
            <person name="Manning S.D."/>
            <person name="Rasko D.A."/>
        </authorList>
    </citation>
    <scope>NUCLEOTIDE SEQUENCE [LARGE SCALE GENOMIC DNA]</scope>
    <source>
        <strain evidence="1 2">DEC2D</strain>
    </source>
</reference>
<name>A0A828U1C4_ECOLX</name>
<accession>A0A828U1C4</accession>
<sequence length="41" mass="4932">MIKNCHYMPLMEFLVFSRPDVYTSIIGGYCIFLKRKLFMPK</sequence>
<dbReference type="Proteomes" id="UP000005272">
    <property type="component" value="Unassembled WGS sequence"/>
</dbReference>
<protein>
    <submittedName>
        <fullName evidence="1">Uncharacterized protein</fullName>
    </submittedName>
</protein>
<comment type="caution">
    <text evidence="1">The sequence shown here is derived from an EMBL/GenBank/DDBJ whole genome shotgun (WGS) entry which is preliminary data.</text>
</comment>